<dbReference type="Proteomes" id="UP000269793">
    <property type="component" value="Chromosome III"/>
</dbReference>
<evidence type="ECO:0000313" key="4">
    <source>
        <dbReference type="EMBL" id="AYO42583.1"/>
    </source>
</evidence>
<feature type="region of interest" description="Disordered" evidence="3">
    <location>
        <begin position="1"/>
        <end position="29"/>
    </location>
</feature>
<dbReference type="GO" id="GO:0005737">
    <property type="term" value="C:cytoplasm"/>
    <property type="evidence" value="ECO:0007669"/>
    <property type="project" value="TreeGrafter"/>
</dbReference>
<dbReference type="EMBL" id="CP033150">
    <property type="protein sequence ID" value="AYO42583.1"/>
    <property type="molecule type" value="Genomic_DNA"/>
</dbReference>
<accession>A0A3G2S3D7</accession>
<dbReference type="InterPro" id="IPR032675">
    <property type="entry name" value="LRR_dom_sf"/>
</dbReference>
<dbReference type="PANTHER" id="PTHR48051:SF46">
    <property type="entry name" value="LEUCINE RICH REPEAT-CONTAINING DOMAIN PROTEIN"/>
    <property type="match status" value="1"/>
</dbReference>
<keyword evidence="2" id="KW-0677">Repeat</keyword>
<dbReference type="PANTHER" id="PTHR48051">
    <property type="match status" value="1"/>
</dbReference>
<dbReference type="InterPro" id="IPR050216">
    <property type="entry name" value="LRR_domain-containing"/>
</dbReference>
<feature type="region of interest" description="Disordered" evidence="3">
    <location>
        <begin position="328"/>
        <end position="431"/>
    </location>
</feature>
<dbReference type="VEuPathDB" id="FungiDB:DNF11_1633"/>
<feature type="compositionally biased region" description="Basic residues" evidence="3">
    <location>
        <begin position="359"/>
        <end position="372"/>
    </location>
</feature>
<sequence>MPSDKSHQESRPNKDVTEPASEASDVLSSTSLSLAGHELPTREAVSETLAQFTQLRRLDVSNIQASDTWPHGLKDLLWLAKAVRQSRKVGKRTGQAPLHRRLTWLNLSGNAALGDSDGPIDGLDLLPELCVLNASHCTLRAFPPALGALSNLKALVLSHNAIAALPATFPHMPELNTLVLSHNDLKALPKTMPASVPNLKKLSLGHNALSCDGIPDFQVCSHLREVRLNGNTQLGVLPPHIAAWGRGVDGGAPGLVLLDVSDCGLQDWDAVEPLLERPTNDMERHGLVNLSAKGNPIAGDRSYSSRLCEALPSLRILDNVRLHAPKATLKEPAETIPSKRKEVEPASEPAPLQDDGPKKARKRSGRGPKKTKKTFDIPAAEPEAPRRKKIRRKKTAKAVEMDMDTEIPPAAPVRSAEPEDARSEPAPSGVVQVVQVNETRTKPAASAAALLGKRQDDTALDGW</sequence>
<evidence type="ECO:0000256" key="3">
    <source>
        <dbReference type="SAM" id="MobiDB-lite"/>
    </source>
</evidence>
<gene>
    <name evidence="4" type="primary">scrib</name>
    <name evidence="4" type="ORF">DNF11_1633</name>
</gene>
<dbReference type="Gene3D" id="3.80.10.10">
    <property type="entry name" value="Ribonuclease Inhibitor"/>
    <property type="match status" value="2"/>
</dbReference>
<dbReference type="STRING" id="425264.A0A3G2S3D7"/>
<dbReference type="Pfam" id="PF13855">
    <property type="entry name" value="LRR_8"/>
    <property type="match status" value="1"/>
</dbReference>
<feature type="compositionally biased region" description="Basic residues" evidence="3">
    <location>
        <begin position="386"/>
        <end position="396"/>
    </location>
</feature>
<evidence type="ECO:0000313" key="5">
    <source>
        <dbReference type="Proteomes" id="UP000269793"/>
    </source>
</evidence>
<proteinExistence type="predicted"/>
<keyword evidence="5" id="KW-1185">Reference proteome</keyword>
<dbReference type="AlphaFoldDB" id="A0A3G2S3D7"/>
<dbReference type="SMART" id="SM00369">
    <property type="entry name" value="LRR_TYP"/>
    <property type="match status" value="4"/>
</dbReference>
<keyword evidence="1" id="KW-0433">Leucine-rich repeat</keyword>
<protein>
    <submittedName>
        <fullName evidence="4">Protein lap4</fullName>
    </submittedName>
</protein>
<dbReference type="OrthoDB" id="1517790at2759"/>
<reference evidence="4 5" key="1">
    <citation type="submission" date="2018-10" db="EMBL/GenBank/DDBJ databases">
        <title>Complete genome sequence of Malassezia restricta CBS 7877.</title>
        <authorList>
            <person name="Morand S.C."/>
            <person name="Bertignac M."/>
            <person name="Iltis A."/>
            <person name="Kolder I."/>
            <person name="Pirovano W."/>
            <person name="Jourdain R."/>
            <person name="Clavaud C."/>
        </authorList>
    </citation>
    <scope>NUCLEOTIDE SEQUENCE [LARGE SCALE GENOMIC DNA]</scope>
    <source>
        <strain evidence="4 5">CBS 7877</strain>
    </source>
</reference>
<organism evidence="4 5">
    <name type="scientific">Malassezia restricta (strain ATCC 96810 / NBRC 103918 / CBS 7877)</name>
    <name type="common">Seborrheic dermatitis infection agent</name>
    <dbReference type="NCBI Taxonomy" id="425264"/>
    <lineage>
        <taxon>Eukaryota</taxon>
        <taxon>Fungi</taxon>
        <taxon>Dikarya</taxon>
        <taxon>Basidiomycota</taxon>
        <taxon>Ustilaginomycotina</taxon>
        <taxon>Malasseziomycetes</taxon>
        <taxon>Malasseziales</taxon>
        <taxon>Malasseziaceae</taxon>
        <taxon>Malassezia</taxon>
    </lineage>
</organism>
<evidence type="ECO:0000256" key="1">
    <source>
        <dbReference type="ARBA" id="ARBA00022614"/>
    </source>
</evidence>
<dbReference type="InterPro" id="IPR003591">
    <property type="entry name" value="Leu-rich_rpt_typical-subtyp"/>
</dbReference>
<name>A0A3G2S3D7_MALR7</name>
<feature type="compositionally biased region" description="Basic and acidic residues" evidence="3">
    <location>
        <begin position="328"/>
        <end position="344"/>
    </location>
</feature>
<evidence type="ECO:0000256" key="2">
    <source>
        <dbReference type="ARBA" id="ARBA00022737"/>
    </source>
</evidence>
<dbReference type="InterPro" id="IPR001611">
    <property type="entry name" value="Leu-rich_rpt"/>
</dbReference>
<feature type="compositionally biased region" description="Basic and acidic residues" evidence="3">
    <location>
        <begin position="1"/>
        <end position="17"/>
    </location>
</feature>
<dbReference type="SUPFAM" id="SSF52058">
    <property type="entry name" value="L domain-like"/>
    <property type="match status" value="1"/>
</dbReference>